<feature type="non-terminal residue" evidence="2">
    <location>
        <position position="42"/>
    </location>
</feature>
<gene>
    <name evidence="2" type="ORF">AVDCRST_MAG48-146</name>
</gene>
<feature type="compositionally biased region" description="Basic residues" evidence="1">
    <location>
        <begin position="1"/>
        <end position="10"/>
    </location>
</feature>
<dbReference type="EMBL" id="CADCTS010000023">
    <property type="protein sequence ID" value="CAA9286248.1"/>
    <property type="molecule type" value="Genomic_DNA"/>
</dbReference>
<feature type="non-terminal residue" evidence="2">
    <location>
        <position position="1"/>
    </location>
</feature>
<evidence type="ECO:0000313" key="2">
    <source>
        <dbReference type="EMBL" id="CAA9286248.1"/>
    </source>
</evidence>
<feature type="region of interest" description="Disordered" evidence="1">
    <location>
        <begin position="1"/>
        <end position="42"/>
    </location>
</feature>
<name>A0A6J4JSF6_9ACTN</name>
<proteinExistence type="predicted"/>
<dbReference type="AlphaFoldDB" id="A0A6J4JSF6"/>
<feature type="compositionally biased region" description="Basic and acidic residues" evidence="1">
    <location>
        <begin position="11"/>
        <end position="28"/>
    </location>
</feature>
<sequence length="42" mass="5109">GSQHRHRRPPERREVDPLQRADAQRRPGGELPVRHHRAQRRR</sequence>
<organism evidence="2">
    <name type="scientific">uncultured Friedmanniella sp</name>
    <dbReference type="NCBI Taxonomy" id="335381"/>
    <lineage>
        <taxon>Bacteria</taxon>
        <taxon>Bacillati</taxon>
        <taxon>Actinomycetota</taxon>
        <taxon>Actinomycetes</taxon>
        <taxon>Propionibacteriales</taxon>
        <taxon>Nocardioidaceae</taxon>
        <taxon>Friedmanniella</taxon>
        <taxon>environmental samples</taxon>
    </lineage>
</organism>
<protein>
    <submittedName>
        <fullName evidence="2">GTP-binding and nucleic acid-binding protein YchF</fullName>
    </submittedName>
</protein>
<reference evidence="2" key="1">
    <citation type="submission" date="2020-02" db="EMBL/GenBank/DDBJ databases">
        <authorList>
            <person name="Meier V. D."/>
        </authorList>
    </citation>
    <scope>NUCLEOTIDE SEQUENCE</scope>
    <source>
        <strain evidence="2">AVDCRST_MAG48</strain>
    </source>
</reference>
<evidence type="ECO:0000256" key="1">
    <source>
        <dbReference type="SAM" id="MobiDB-lite"/>
    </source>
</evidence>
<accession>A0A6J4JSF6</accession>